<dbReference type="EMBL" id="CP007646">
    <property type="protein sequence ID" value="AIR11234.1"/>
    <property type="molecule type" value="Genomic_DNA"/>
</dbReference>
<keyword evidence="1" id="KW-1133">Transmembrane helix</keyword>
<proteinExistence type="predicted"/>
<evidence type="ECO:0000256" key="1">
    <source>
        <dbReference type="SAM" id="Phobius"/>
    </source>
</evidence>
<protein>
    <submittedName>
        <fullName evidence="2">Uncharacterized protein</fullName>
    </submittedName>
</protein>
<dbReference type="AlphaFoldDB" id="A0A089QDQ3"/>
<evidence type="ECO:0000313" key="2">
    <source>
        <dbReference type="EMBL" id="AIR11234.1"/>
    </source>
</evidence>
<dbReference type="RefSeq" id="WP_044005418.1">
    <property type="nucleotide sequence ID" value="NZ_CP007646.1"/>
</dbReference>
<reference evidence="2 3" key="1">
    <citation type="journal article" date="2014" name="BMC Genomics">
        <title>Unusual genome complexity in Lactobacillus salivarius JCM1046.</title>
        <authorList>
            <person name="Raftis E.J."/>
            <person name="Forde B.M."/>
            <person name="Claesson M.J."/>
            <person name="O'Toole P.W."/>
        </authorList>
    </citation>
    <scope>NUCLEOTIDE SEQUENCE [LARGE SCALE GENOMIC DNA]</scope>
    <source>
        <strain evidence="2 3">JCM1046</strain>
    </source>
</reference>
<keyword evidence="1" id="KW-0472">Membrane</keyword>
<feature type="transmembrane region" description="Helical" evidence="1">
    <location>
        <begin position="217"/>
        <end position="235"/>
    </location>
</feature>
<gene>
    <name evidence="2" type="ORF">LSJ_1586c</name>
</gene>
<dbReference type="KEGG" id="lsj:LSJ_1586c"/>
<sequence length="299" mass="35036">MENKNNSAIVICMMLSILFTWGLMESLTSQWGNLAGFILICILITLAYSANDLSVYSKLSRMFYLIGTVVVITLIICFSKETYLMEIISFILTEWAVSLLLSFFINLYIKIENLMLNMGDNYSEKRDRKQLERGVLNYYYNYNWKNGKLASLWLYYDKRGLYKNIGKILMDNYPVRPFVFYRGMVNEFMNLSLDELIEIKFFLHEDKENKLDITNGYIKFFTIITSAFLGDSLIGKLRSEVLENIFLSRWLLIMVVYIIVVAIMLSIMEVKSDRKSNKSRKMLENIVNAAIEKKKMENK</sequence>
<name>A0A089QDQ3_9LACO</name>
<feature type="transmembrane region" description="Helical" evidence="1">
    <location>
        <begin position="247"/>
        <end position="268"/>
    </location>
</feature>
<feature type="transmembrane region" description="Helical" evidence="1">
    <location>
        <begin position="30"/>
        <end position="50"/>
    </location>
</feature>
<feature type="transmembrane region" description="Helical" evidence="1">
    <location>
        <begin position="87"/>
        <end position="109"/>
    </location>
</feature>
<accession>A0A089QDQ3</accession>
<feature type="transmembrane region" description="Helical" evidence="1">
    <location>
        <begin position="62"/>
        <end position="81"/>
    </location>
</feature>
<evidence type="ECO:0000313" key="3">
    <source>
        <dbReference type="Proteomes" id="UP000029488"/>
    </source>
</evidence>
<dbReference type="Proteomes" id="UP000029488">
    <property type="component" value="Chromosome"/>
</dbReference>
<feature type="transmembrane region" description="Helical" evidence="1">
    <location>
        <begin position="7"/>
        <end position="24"/>
    </location>
</feature>
<keyword evidence="1" id="KW-0812">Transmembrane</keyword>
<organism evidence="2 3">
    <name type="scientific">Ligilactobacillus salivarius</name>
    <dbReference type="NCBI Taxonomy" id="1624"/>
    <lineage>
        <taxon>Bacteria</taxon>
        <taxon>Bacillati</taxon>
        <taxon>Bacillota</taxon>
        <taxon>Bacilli</taxon>
        <taxon>Lactobacillales</taxon>
        <taxon>Lactobacillaceae</taxon>
        <taxon>Ligilactobacillus</taxon>
    </lineage>
</organism>